<keyword evidence="2" id="KW-0560">Oxidoreductase</keyword>
<reference evidence="3" key="1">
    <citation type="journal article" date="2020" name="mSystems">
        <title>Genome- and Community-Level Interaction Insights into Carbon Utilization and Element Cycling Functions of Hydrothermarchaeota in Hydrothermal Sediment.</title>
        <authorList>
            <person name="Zhou Z."/>
            <person name="Liu Y."/>
            <person name="Xu W."/>
            <person name="Pan J."/>
            <person name="Luo Z.H."/>
            <person name="Li M."/>
        </authorList>
    </citation>
    <scope>NUCLEOTIDE SEQUENCE [LARGE SCALE GENOMIC DNA]</scope>
    <source>
        <strain evidence="3">SpSt-210</strain>
    </source>
</reference>
<dbReference type="SUPFAM" id="SSF89733">
    <property type="entry name" value="L-sulfolactate dehydrogenase-like"/>
    <property type="match status" value="1"/>
</dbReference>
<dbReference type="GO" id="GO:0016491">
    <property type="term" value="F:oxidoreductase activity"/>
    <property type="evidence" value="ECO:0007669"/>
    <property type="project" value="UniProtKB-KW"/>
</dbReference>
<dbReference type="InterPro" id="IPR043144">
    <property type="entry name" value="Mal/L-sulf/L-lact_DH-like_ah"/>
</dbReference>
<gene>
    <name evidence="3" type="ORF">ENP34_13525</name>
</gene>
<dbReference type="PANTHER" id="PTHR11091">
    <property type="entry name" value="OXIDOREDUCTASE-RELATED"/>
    <property type="match status" value="1"/>
</dbReference>
<sequence length="355" mass="38439">MAQSTVRVPVSALEAFVNDVFLHLGASEEESRITTEVLLAADIRGIDSHGIARLRYYVNRVRRGLVNLRPNFRVITETPSTVAFDADNGLGHPAAYRAMRRCIEKAKETGLCMATVRQSNHFGIAGYYATMALEEPGLCGLAMTNATPLVVPTNAREPYLSTAPIAVAIPAGKERPFVLDMATSTVAWGKIENAQRAEKPIPAGWALDRNGEVTTDPFAAVALTPLGAFPELCSHKGYGLALFVEVLCGQLAGAAWARYVSGSRGEDRPSNTGHAFMAWRINAFRPLDEFLAHMDEMLHELRTAEPVAGAERVLVPGDPEFEAEADRRANGIPVHPKVLQDLRALANELGVPAAF</sequence>
<dbReference type="Gene3D" id="1.10.1530.10">
    <property type="match status" value="1"/>
</dbReference>
<evidence type="ECO:0000256" key="1">
    <source>
        <dbReference type="ARBA" id="ARBA00006056"/>
    </source>
</evidence>
<dbReference type="EMBL" id="DSIY01000313">
    <property type="protein sequence ID" value="HEG92436.1"/>
    <property type="molecule type" value="Genomic_DNA"/>
</dbReference>
<accession>A0A831THH4</accession>
<dbReference type="InterPro" id="IPR043143">
    <property type="entry name" value="Mal/L-sulf/L-lact_DH-like_NADP"/>
</dbReference>
<evidence type="ECO:0000313" key="3">
    <source>
        <dbReference type="EMBL" id="HEG92436.1"/>
    </source>
</evidence>
<dbReference type="Pfam" id="PF02615">
    <property type="entry name" value="Ldh_2"/>
    <property type="match status" value="1"/>
</dbReference>
<proteinExistence type="inferred from homology"/>
<dbReference type="AlphaFoldDB" id="A0A831THH4"/>
<comment type="similarity">
    <text evidence="1">Belongs to the LDH2/MDH2 oxidoreductase family.</text>
</comment>
<evidence type="ECO:0000256" key="2">
    <source>
        <dbReference type="ARBA" id="ARBA00023002"/>
    </source>
</evidence>
<name>A0A831THH4_9BACT</name>
<protein>
    <submittedName>
        <fullName evidence="3">Ldh family oxidoreductase</fullName>
    </submittedName>
</protein>
<organism evidence="3">
    <name type="scientific">Thermorudis peleae</name>
    <dbReference type="NCBI Taxonomy" id="1382356"/>
    <lineage>
        <taxon>Bacteria</taxon>
        <taxon>Pseudomonadati</taxon>
        <taxon>Thermomicrobiota</taxon>
        <taxon>Thermomicrobia</taxon>
        <taxon>Thermomicrobia incertae sedis</taxon>
        <taxon>Thermorudis</taxon>
    </lineage>
</organism>
<dbReference type="InterPro" id="IPR036111">
    <property type="entry name" value="Mal/L-sulfo/L-lacto_DH-like_sf"/>
</dbReference>
<comment type="caution">
    <text evidence="3">The sequence shown here is derived from an EMBL/GenBank/DDBJ whole genome shotgun (WGS) entry which is preliminary data.</text>
</comment>
<dbReference type="Gene3D" id="3.30.1370.60">
    <property type="entry name" value="Hypothetical oxidoreductase yiak, domain 2"/>
    <property type="match status" value="1"/>
</dbReference>
<dbReference type="InterPro" id="IPR003767">
    <property type="entry name" value="Malate/L-lactate_DH-like"/>
</dbReference>
<dbReference type="PANTHER" id="PTHR11091:SF0">
    <property type="entry name" value="MALATE DEHYDROGENASE"/>
    <property type="match status" value="1"/>
</dbReference>